<organism evidence="10 11">
    <name type="scientific">Luteimonas endophytica</name>
    <dbReference type="NCBI Taxonomy" id="3042023"/>
    <lineage>
        <taxon>Bacteria</taxon>
        <taxon>Pseudomonadati</taxon>
        <taxon>Pseudomonadota</taxon>
        <taxon>Gammaproteobacteria</taxon>
        <taxon>Lysobacterales</taxon>
        <taxon>Lysobacteraceae</taxon>
        <taxon>Luteimonas</taxon>
    </lineage>
</organism>
<dbReference type="PANTHER" id="PTHR33992">
    <property type="entry name" value="RIBONUCLEASE P PROTEIN COMPONENT"/>
    <property type="match status" value="1"/>
</dbReference>
<keyword evidence="11" id="KW-1185">Reference proteome</keyword>
<reference evidence="10 11" key="1">
    <citation type="submission" date="2023-04" db="EMBL/GenBank/DDBJ databases">
        <title>Luteimonas endophyticus RD2P54.</title>
        <authorList>
            <person name="Sun J.-Q."/>
        </authorList>
    </citation>
    <scope>NUCLEOTIDE SEQUENCE [LARGE SCALE GENOMIC DNA]</scope>
    <source>
        <strain evidence="10 11">RD2P54</strain>
    </source>
</reference>
<dbReference type="EC" id="3.1.26.5" evidence="7 8"/>
<dbReference type="HAMAP" id="MF_00227">
    <property type="entry name" value="RNase_P"/>
    <property type="match status" value="1"/>
</dbReference>
<name>A0ABT6J788_9GAMM</name>
<dbReference type="GO" id="GO:0004526">
    <property type="term" value="F:ribonuclease P activity"/>
    <property type="evidence" value="ECO:0007669"/>
    <property type="project" value="UniProtKB-EC"/>
</dbReference>
<dbReference type="PROSITE" id="PS00648">
    <property type="entry name" value="RIBONUCLEASE_P"/>
    <property type="match status" value="1"/>
</dbReference>
<dbReference type="Proteomes" id="UP001156940">
    <property type="component" value="Unassembled WGS sequence"/>
</dbReference>
<evidence type="ECO:0000256" key="1">
    <source>
        <dbReference type="ARBA" id="ARBA00002663"/>
    </source>
</evidence>
<evidence type="ECO:0000256" key="2">
    <source>
        <dbReference type="ARBA" id="ARBA00022694"/>
    </source>
</evidence>
<sequence length="142" mass="15002">MTARFPRQARVRARADFDRVFKQGRRTAAPLLALHWLDDGAPPRLGLAVSRKVDATAVGRNRIKRALREQFRALRPRLRPGAYVVVARPAAANTASALLRAAMVSVLARAAALPPPPPGGTMPGASSACDPIPAPTPAASGE</sequence>
<dbReference type="Pfam" id="PF00825">
    <property type="entry name" value="Ribonuclease_P"/>
    <property type="match status" value="1"/>
</dbReference>
<evidence type="ECO:0000256" key="8">
    <source>
        <dbReference type="NCBIfam" id="TIGR00188"/>
    </source>
</evidence>
<dbReference type="InterPro" id="IPR020568">
    <property type="entry name" value="Ribosomal_Su5_D2-typ_SF"/>
</dbReference>
<comment type="caution">
    <text evidence="10">The sequence shown here is derived from an EMBL/GenBank/DDBJ whole genome shotgun (WGS) entry which is preliminary data.</text>
</comment>
<dbReference type="NCBIfam" id="TIGR00188">
    <property type="entry name" value="rnpA"/>
    <property type="match status" value="1"/>
</dbReference>
<evidence type="ECO:0000313" key="10">
    <source>
        <dbReference type="EMBL" id="MDH5822604.1"/>
    </source>
</evidence>
<evidence type="ECO:0000313" key="11">
    <source>
        <dbReference type="Proteomes" id="UP001156940"/>
    </source>
</evidence>
<keyword evidence="6 7" id="KW-0694">RNA-binding</keyword>
<dbReference type="InterPro" id="IPR000100">
    <property type="entry name" value="RNase_P"/>
</dbReference>
<keyword evidence="3 7" id="KW-0540">Nuclease</keyword>
<dbReference type="Gene3D" id="3.30.230.10">
    <property type="match status" value="1"/>
</dbReference>
<comment type="catalytic activity">
    <reaction evidence="7">
        <text>Endonucleolytic cleavage of RNA, removing 5'-extranucleotides from tRNA precursor.</text>
        <dbReference type="EC" id="3.1.26.5"/>
    </reaction>
</comment>
<dbReference type="EMBL" id="JARXRM010000025">
    <property type="protein sequence ID" value="MDH5822604.1"/>
    <property type="molecule type" value="Genomic_DNA"/>
</dbReference>
<evidence type="ECO:0000256" key="5">
    <source>
        <dbReference type="ARBA" id="ARBA00022801"/>
    </source>
</evidence>
<evidence type="ECO:0000256" key="6">
    <source>
        <dbReference type="ARBA" id="ARBA00022884"/>
    </source>
</evidence>
<comment type="subunit">
    <text evidence="7">Consists of a catalytic RNA component (M1 or rnpB) and a protein subunit.</text>
</comment>
<evidence type="ECO:0000256" key="7">
    <source>
        <dbReference type="HAMAP-Rule" id="MF_00227"/>
    </source>
</evidence>
<dbReference type="PANTHER" id="PTHR33992:SF1">
    <property type="entry name" value="RIBONUCLEASE P PROTEIN COMPONENT"/>
    <property type="match status" value="1"/>
</dbReference>
<protein>
    <recommendedName>
        <fullName evidence="7 8">Ribonuclease P protein component</fullName>
        <shortName evidence="7">RNase P protein</shortName>
        <shortName evidence="7">RNaseP protein</shortName>
        <ecNumber evidence="7 8">3.1.26.5</ecNumber>
    </recommendedName>
    <alternativeName>
        <fullName evidence="7">Protein C5</fullName>
    </alternativeName>
</protein>
<accession>A0ABT6J788</accession>
<dbReference type="InterPro" id="IPR014721">
    <property type="entry name" value="Ribsml_uS5_D2-typ_fold_subgr"/>
</dbReference>
<evidence type="ECO:0000256" key="3">
    <source>
        <dbReference type="ARBA" id="ARBA00022722"/>
    </source>
</evidence>
<dbReference type="InterPro" id="IPR020539">
    <property type="entry name" value="RNase_P_CS"/>
</dbReference>
<evidence type="ECO:0000256" key="4">
    <source>
        <dbReference type="ARBA" id="ARBA00022759"/>
    </source>
</evidence>
<keyword evidence="2 7" id="KW-0819">tRNA processing</keyword>
<proteinExistence type="inferred from homology"/>
<feature type="region of interest" description="Disordered" evidence="9">
    <location>
        <begin position="115"/>
        <end position="142"/>
    </location>
</feature>
<dbReference type="SUPFAM" id="SSF54211">
    <property type="entry name" value="Ribosomal protein S5 domain 2-like"/>
    <property type="match status" value="1"/>
</dbReference>
<comment type="function">
    <text evidence="1 7">RNaseP catalyzes the removal of the 5'-leader sequence from pre-tRNA to produce the mature 5'-terminus. It can also cleave other RNA substrates such as 4.5S RNA. The protein component plays an auxiliary but essential role in vivo by binding to the 5'-leader sequence and broadening the substrate specificity of the ribozyme.</text>
</comment>
<keyword evidence="4 7" id="KW-0255">Endonuclease</keyword>
<comment type="similarity">
    <text evidence="7">Belongs to the RnpA family.</text>
</comment>
<evidence type="ECO:0000256" key="9">
    <source>
        <dbReference type="SAM" id="MobiDB-lite"/>
    </source>
</evidence>
<gene>
    <name evidence="7 10" type="primary">rnpA</name>
    <name evidence="10" type="ORF">QFW77_06310</name>
</gene>
<keyword evidence="5 7" id="KW-0378">Hydrolase</keyword>
<dbReference type="RefSeq" id="WP_280573544.1">
    <property type="nucleotide sequence ID" value="NZ_JARXRM010000025.1"/>
</dbReference>